<organism evidence="1">
    <name type="scientific">marine sediment metagenome</name>
    <dbReference type="NCBI Taxonomy" id="412755"/>
    <lineage>
        <taxon>unclassified sequences</taxon>
        <taxon>metagenomes</taxon>
        <taxon>ecological metagenomes</taxon>
    </lineage>
</organism>
<protein>
    <recommendedName>
        <fullName evidence="2">Capsid protein</fullName>
    </recommendedName>
</protein>
<evidence type="ECO:0008006" key="2">
    <source>
        <dbReference type="Google" id="ProtNLM"/>
    </source>
</evidence>
<dbReference type="NCBIfam" id="NF033394">
    <property type="entry name" value="capsid_maj_Podo"/>
    <property type="match status" value="1"/>
</dbReference>
<comment type="caution">
    <text evidence="1">The sequence shown here is derived from an EMBL/GenBank/DDBJ whole genome shotgun (WGS) entry which is preliminary data.</text>
</comment>
<gene>
    <name evidence="1" type="ORF">LCGC14_1692990</name>
</gene>
<accession>A0A0F9KKC3</accession>
<evidence type="ECO:0000313" key="1">
    <source>
        <dbReference type="EMBL" id="KKM15740.1"/>
    </source>
</evidence>
<sequence>MGLDTQAFDGALKDVAEPFIAEQVNNANPLQDLMDFEETDFGGREKYYSAHVGRNRSPMFTREDGASATAGNQVHVPVRIDQRKMTGRIRITYEAMVDSVGRENAFVSARRDEMERLIDDMARRQEFALATDGRGVLARVDEANPDGDTTLELDAPGGVTGDDFGNRFIENGMFLAFINPSTGALRTQVATQSSVVAVNSDGTDVTLSSGTIGTDVANSDYVVQSANGTVTAVTDTSWEAAWWGLEAHIDDGTNRTNYFGIDRNTYDAYNSYVVSSTGALSLDLLQRVADVTDQKLGGKISLIACHHSIRRLYIQLLEADRRYSGADLKRPDGGTVAFKQGDLTVGEVPIRAIRDIALGSMYLLDAENTGFVQYVSEAGKWVDEDGSILQRVGTESSFKDAFEAVYRIRKQFHARHPGKSAKLTGITGQTLVVVRAP</sequence>
<dbReference type="AlphaFoldDB" id="A0A0F9KKC3"/>
<dbReference type="EMBL" id="LAZR01014832">
    <property type="protein sequence ID" value="KKM15740.1"/>
    <property type="molecule type" value="Genomic_DNA"/>
</dbReference>
<proteinExistence type="predicted"/>
<reference evidence="1" key="1">
    <citation type="journal article" date="2015" name="Nature">
        <title>Complex archaea that bridge the gap between prokaryotes and eukaryotes.</title>
        <authorList>
            <person name="Spang A."/>
            <person name="Saw J.H."/>
            <person name="Jorgensen S.L."/>
            <person name="Zaremba-Niedzwiedzka K."/>
            <person name="Martijn J."/>
            <person name="Lind A.E."/>
            <person name="van Eijk R."/>
            <person name="Schleper C."/>
            <person name="Guy L."/>
            <person name="Ettema T.J."/>
        </authorList>
    </citation>
    <scope>NUCLEOTIDE SEQUENCE</scope>
</reference>
<name>A0A0F9KKC3_9ZZZZ</name>
<dbReference type="InterPro" id="IPR049718">
    <property type="entry name" value="AKO59007-like"/>
</dbReference>